<evidence type="ECO:0000313" key="3">
    <source>
        <dbReference type="Proteomes" id="UP001596175"/>
    </source>
</evidence>
<sequence>MPEITSTTLARGIVAAVTAALIVGGTVGAGTATADDTENRSYPGCPLLLEGQRHSCVERLERDLVAVNPAYELTPDEFFGADTRVAVLDFQGQRRLPADGNVGGLTADALAREAEPPAPSEQCREGDRGQASELADRGFTTVQEQTLRGGAYEGLTVSIRASDTVPGCAWGLISAQDDPLSLEVHQVWVDRSLDGGVTWEKQPERTAGLFSGVTHTGVYDATAPASIRVCGVSYHQPLSAPSQEAQYEVPDQSPYVCTDWWTQR</sequence>
<dbReference type="Gene3D" id="1.10.101.10">
    <property type="entry name" value="PGBD-like superfamily/PGBD"/>
    <property type="match status" value="1"/>
</dbReference>
<proteinExistence type="predicted"/>
<keyword evidence="3" id="KW-1185">Reference proteome</keyword>
<dbReference type="Pfam" id="PF01471">
    <property type="entry name" value="PG_binding_1"/>
    <property type="match status" value="1"/>
</dbReference>
<comment type="caution">
    <text evidence="2">The sequence shown here is derived from an EMBL/GenBank/DDBJ whole genome shotgun (WGS) entry which is preliminary data.</text>
</comment>
<dbReference type="InterPro" id="IPR036366">
    <property type="entry name" value="PGBDSf"/>
</dbReference>
<dbReference type="EMBL" id="JBHSKG010000019">
    <property type="protein sequence ID" value="MFC5141995.1"/>
    <property type="molecule type" value="Genomic_DNA"/>
</dbReference>
<organism evidence="2 3">
    <name type="scientific">Actinomycetospora rhizophila</name>
    <dbReference type="NCBI Taxonomy" id="1416876"/>
    <lineage>
        <taxon>Bacteria</taxon>
        <taxon>Bacillati</taxon>
        <taxon>Actinomycetota</taxon>
        <taxon>Actinomycetes</taxon>
        <taxon>Pseudonocardiales</taxon>
        <taxon>Pseudonocardiaceae</taxon>
        <taxon>Actinomycetospora</taxon>
    </lineage>
</organism>
<dbReference type="InterPro" id="IPR036365">
    <property type="entry name" value="PGBD-like_sf"/>
</dbReference>
<dbReference type="SUPFAM" id="SSF47090">
    <property type="entry name" value="PGBD-like"/>
    <property type="match status" value="1"/>
</dbReference>
<gene>
    <name evidence="2" type="ORF">ACFPK1_27425</name>
</gene>
<dbReference type="InterPro" id="IPR002477">
    <property type="entry name" value="Peptidoglycan-bd-like"/>
</dbReference>
<protein>
    <submittedName>
        <fullName evidence="2">Peptidoglycan-binding protein</fullName>
    </submittedName>
</protein>
<name>A0ABV9ZN98_9PSEU</name>
<dbReference type="RefSeq" id="WP_378024129.1">
    <property type="nucleotide sequence ID" value="NZ_JBHSKG010000019.1"/>
</dbReference>
<reference evidence="3" key="1">
    <citation type="journal article" date="2019" name="Int. J. Syst. Evol. Microbiol.">
        <title>The Global Catalogue of Microorganisms (GCM) 10K type strain sequencing project: providing services to taxonomists for standard genome sequencing and annotation.</title>
        <authorList>
            <consortium name="The Broad Institute Genomics Platform"/>
            <consortium name="The Broad Institute Genome Sequencing Center for Infectious Disease"/>
            <person name="Wu L."/>
            <person name="Ma J."/>
        </authorList>
    </citation>
    <scope>NUCLEOTIDE SEQUENCE [LARGE SCALE GENOMIC DNA]</scope>
    <source>
        <strain evidence="3">XZYJ18</strain>
    </source>
</reference>
<dbReference type="Proteomes" id="UP001596175">
    <property type="component" value="Unassembled WGS sequence"/>
</dbReference>
<evidence type="ECO:0000313" key="2">
    <source>
        <dbReference type="EMBL" id="MFC5141995.1"/>
    </source>
</evidence>
<evidence type="ECO:0000259" key="1">
    <source>
        <dbReference type="Pfam" id="PF01471"/>
    </source>
</evidence>
<feature type="domain" description="Peptidoglycan binding-like" evidence="1">
    <location>
        <begin position="57"/>
        <end position="110"/>
    </location>
</feature>
<accession>A0ABV9ZN98</accession>